<feature type="signal peptide" evidence="1">
    <location>
        <begin position="1"/>
        <end position="19"/>
    </location>
</feature>
<sequence>MKKLPFFAILLAVGLSSCATQTNQTNGSMSSIRTTIIKSAIDTRCRSELNANPVYEAVSVLMSSEQKSVLENKTCGCVSDKAAQNMTLTEIGQATIDPDARKKLVNRAVKQTFKACANELLKSI</sequence>
<dbReference type="RefSeq" id="WP_249097596.1">
    <property type="nucleotide sequence ID" value="NZ_JAMBAQ010000001.1"/>
</dbReference>
<gene>
    <name evidence="2" type="ORF">ACJHVH_01575</name>
</gene>
<evidence type="ECO:0000256" key="1">
    <source>
        <dbReference type="SAM" id="SignalP"/>
    </source>
</evidence>
<evidence type="ECO:0000313" key="3">
    <source>
        <dbReference type="Proteomes" id="UP001624684"/>
    </source>
</evidence>
<evidence type="ECO:0008006" key="4">
    <source>
        <dbReference type="Google" id="ProtNLM"/>
    </source>
</evidence>
<dbReference type="PROSITE" id="PS51257">
    <property type="entry name" value="PROKAR_LIPOPROTEIN"/>
    <property type="match status" value="1"/>
</dbReference>
<proteinExistence type="predicted"/>
<organism evidence="2 3">
    <name type="scientific">Moraxella oculi</name>
    <dbReference type="NCBI Taxonomy" id="2940516"/>
    <lineage>
        <taxon>Bacteria</taxon>
        <taxon>Pseudomonadati</taxon>
        <taxon>Pseudomonadota</taxon>
        <taxon>Gammaproteobacteria</taxon>
        <taxon>Moraxellales</taxon>
        <taxon>Moraxellaceae</taxon>
        <taxon>Moraxella</taxon>
    </lineage>
</organism>
<accession>A0ABW8U3Y3</accession>
<protein>
    <recommendedName>
        <fullName evidence="4">Lipoprotein</fullName>
    </recommendedName>
</protein>
<feature type="chain" id="PRO_5045499347" description="Lipoprotein" evidence="1">
    <location>
        <begin position="20"/>
        <end position="124"/>
    </location>
</feature>
<keyword evidence="3" id="KW-1185">Reference proteome</keyword>
<dbReference type="Proteomes" id="UP001624684">
    <property type="component" value="Unassembled WGS sequence"/>
</dbReference>
<name>A0ABW8U3Y3_9GAMM</name>
<dbReference type="EMBL" id="JBJJXE010000001">
    <property type="protein sequence ID" value="MFL1731694.1"/>
    <property type="molecule type" value="Genomic_DNA"/>
</dbReference>
<comment type="caution">
    <text evidence="2">The sequence shown here is derived from an EMBL/GenBank/DDBJ whole genome shotgun (WGS) entry which is preliminary data.</text>
</comment>
<evidence type="ECO:0000313" key="2">
    <source>
        <dbReference type="EMBL" id="MFL1731694.1"/>
    </source>
</evidence>
<reference evidence="2 3" key="1">
    <citation type="submission" date="2024-11" db="EMBL/GenBank/DDBJ databases">
        <title>First Report of Moraxella oculi in Brazil in an Infectious Bovine Keratoconjunctivitis Outbreak.</title>
        <authorList>
            <person name="Carvalho C.V."/>
            <person name="Domingues R."/>
            <person name="Coutinho C."/>
            <person name="Honorio N.T.B.S."/>
            <person name="Faza D.R.L.R."/>
            <person name="Carvalho W.A."/>
            <person name="Machado A.B.F."/>
            <person name="Martins M.F."/>
            <person name="Gaspar E.B."/>
        </authorList>
    </citation>
    <scope>NUCLEOTIDE SEQUENCE [LARGE SCALE GENOMIC DNA]</scope>
    <source>
        <strain evidence="2 3">2117LE</strain>
    </source>
</reference>
<keyword evidence="1" id="KW-0732">Signal</keyword>